<comment type="caution">
    <text evidence="2">The sequence shown here is derived from an EMBL/GenBank/DDBJ whole genome shotgun (WGS) entry which is preliminary data.</text>
</comment>
<evidence type="ECO:0000313" key="3">
    <source>
        <dbReference type="Proteomes" id="UP001221142"/>
    </source>
</evidence>
<evidence type="ECO:0000256" key="1">
    <source>
        <dbReference type="SAM" id="MobiDB-lite"/>
    </source>
</evidence>
<evidence type="ECO:0000313" key="2">
    <source>
        <dbReference type="EMBL" id="KAJ7647187.1"/>
    </source>
</evidence>
<proteinExistence type="predicted"/>
<feature type="region of interest" description="Disordered" evidence="1">
    <location>
        <begin position="1"/>
        <end position="48"/>
    </location>
</feature>
<dbReference type="AlphaFoldDB" id="A0AAD7CFG0"/>
<accession>A0AAD7CFG0</accession>
<dbReference type="EMBL" id="JARKIF010000002">
    <property type="protein sequence ID" value="KAJ7647187.1"/>
    <property type="molecule type" value="Genomic_DNA"/>
</dbReference>
<dbReference type="Proteomes" id="UP001221142">
    <property type="component" value="Unassembled WGS sequence"/>
</dbReference>
<feature type="compositionally biased region" description="Basic and acidic residues" evidence="1">
    <location>
        <begin position="1"/>
        <end position="16"/>
    </location>
</feature>
<feature type="region of interest" description="Disordered" evidence="1">
    <location>
        <begin position="97"/>
        <end position="138"/>
    </location>
</feature>
<keyword evidence="3" id="KW-1185">Reference proteome</keyword>
<gene>
    <name evidence="2" type="ORF">FB45DRAFT_892670</name>
</gene>
<sequence>MEEHPSHNEKLKEKRAAYPSNNEKLEEERAAPPSKNKKKVKESNADRRKRLVLLCSQSHRDQDARNKVLAAERAETYRSSEACPCLSTLTTGLGPVDPSSCPRKTHIASESSHQKTAPQALRIPEPPHLPKTSQTRPTGPVEALRITYILVSERSPPATRNHAIEYLRESLRACNAPNPDLTQHDPVFLQGLRECQAIVDSALYKIPVCLLFLICYPVELSQELKDYLRPPPT</sequence>
<reference evidence="2" key="1">
    <citation type="submission" date="2023-03" db="EMBL/GenBank/DDBJ databases">
        <title>Massive genome expansion in bonnet fungi (Mycena s.s.) driven by repeated elements and novel gene families across ecological guilds.</title>
        <authorList>
            <consortium name="Lawrence Berkeley National Laboratory"/>
            <person name="Harder C.B."/>
            <person name="Miyauchi S."/>
            <person name="Viragh M."/>
            <person name="Kuo A."/>
            <person name="Thoen E."/>
            <person name="Andreopoulos B."/>
            <person name="Lu D."/>
            <person name="Skrede I."/>
            <person name="Drula E."/>
            <person name="Henrissat B."/>
            <person name="Morin E."/>
            <person name="Kohler A."/>
            <person name="Barry K."/>
            <person name="LaButti K."/>
            <person name="Morin E."/>
            <person name="Salamov A."/>
            <person name="Lipzen A."/>
            <person name="Mereny Z."/>
            <person name="Hegedus B."/>
            <person name="Baldrian P."/>
            <person name="Stursova M."/>
            <person name="Weitz H."/>
            <person name="Taylor A."/>
            <person name="Grigoriev I.V."/>
            <person name="Nagy L.G."/>
            <person name="Martin F."/>
            <person name="Kauserud H."/>
        </authorList>
    </citation>
    <scope>NUCLEOTIDE SEQUENCE</scope>
    <source>
        <strain evidence="2">9284</strain>
    </source>
</reference>
<organism evidence="2 3">
    <name type="scientific">Roridomyces roridus</name>
    <dbReference type="NCBI Taxonomy" id="1738132"/>
    <lineage>
        <taxon>Eukaryota</taxon>
        <taxon>Fungi</taxon>
        <taxon>Dikarya</taxon>
        <taxon>Basidiomycota</taxon>
        <taxon>Agaricomycotina</taxon>
        <taxon>Agaricomycetes</taxon>
        <taxon>Agaricomycetidae</taxon>
        <taxon>Agaricales</taxon>
        <taxon>Marasmiineae</taxon>
        <taxon>Mycenaceae</taxon>
        <taxon>Roridomyces</taxon>
    </lineage>
</organism>
<protein>
    <submittedName>
        <fullName evidence="2">Uncharacterized protein</fullName>
    </submittedName>
</protein>
<feature type="compositionally biased region" description="Polar residues" evidence="1">
    <location>
        <begin position="108"/>
        <end position="117"/>
    </location>
</feature>
<name>A0AAD7CFG0_9AGAR</name>